<dbReference type="AlphaFoldDB" id="A0A1M6L3J9"/>
<dbReference type="Proteomes" id="UP000184512">
    <property type="component" value="Unassembled WGS sequence"/>
</dbReference>
<evidence type="ECO:0000313" key="2">
    <source>
        <dbReference type="EMBL" id="SHJ65801.1"/>
    </source>
</evidence>
<gene>
    <name evidence="2" type="ORF">SAMN02745244_02982</name>
</gene>
<feature type="region of interest" description="Disordered" evidence="1">
    <location>
        <begin position="164"/>
        <end position="234"/>
    </location>
</feature>
<evidence type="ECO:0000256" key="1">
    <source>
        <dbReference type="SAM" id="MobiDB-lite"/>
    </source>
</evidence>
<accession>A0A1M6L3J9</accession>
<feature type="compositionally biased region" description="Polar residues" evidence="1">
    <location>
        <begin position="172"/>
        <end position="182"/>
    </location>
</feature>
<evidence type="ECO:0000313" key="3">
    <source>
        <dbReference type="Proteomes" id="UP000184512"/>
    </source>
</evidence>
<name>A0A1M6L3J9_9ACTN</name>
<protein>
    <submittedName>
        <fullName evidence="2">Uncharacterized protein</fullName>
    </submittedName>
</protein>
<dbReference type="EMBL" id="FQZG01000066">
    <property type="protein sequence ID" value="SHJ65801.1"/>
    <property type="molecule type" value="Genomic_DNA"/>
</dbReference>
<organism evidence="2 3">
    <name type="scientific">Tessaracoccus bendigoensis DSM 12906</name>
    <dbReference type="NCBI Taxonomy" id="1123357"/>
    <lineage>
        <taxon>Bacteria</taxon>
        <taxon>Bacillati</taxon>
        <taxon>Actinomycetota</taxon>
        <taxon>Actinomycetes</taxon>
        <taxon>Propionibacteriales</taxon>
        <taxon>Propionibacteriaceae</taxon>
        <taxon>Tessaracoccus</taxon>
    </lineage>
</organism>
<reference evidence="2 3" key="1">
    <citation type="submission" date="2016-11" db="EMBL/GenBank/DDBJ databases">
        <authorList>
            <person name="Jaros S."/>
            <person name="Januszkiewicz K."/>
            <person name="Wedrychowicz H."/>
        </authorList>
    </citation>
    <scope>NUCLEOTIDE SEQUENCE [LARGE SCALE GENOMIC DNA]</scope>
    <source>
        <strain evidence="2 3">DSM 12906</strain>
    </source>
</reference>
<keyword evidence="3" id="KW-1185">Reference proteome</keyword>
<feature type="region of interest" description="Disordered" evidence="1">
    <location>
        <begin position="98"/>
        <end position="138"/>
    </location>
</feature>
<sequence length="250" mass="26997">MNPRDSPRSRSKGRWSQRRPLVAVLLAVDTSLLTSTPAERLATGYPAPIPAQRLATSDPPPIPAQRLATSGIQLVSSDTAGIGHQSLVSTTINSTSVASRHTPWVTPGRQPGARHQRSTADTSGKARHQRSTADTCGKARHQRYTAGIQRYCWYRPQIAGVHADQHRPAARRTSTAGLTVTQPGAAATPVEKLVTSDPPPTPAERPPRSPATQPSNRFSDSRRPHPSAVRWPGGWRAASVVPRWGCRPQP</sequence>
<proteinExistence type="predicted"/>